<comment type="caution">
    <text evidence="2">The sequence shown here is derived from an EMBL/GenBank/DDBJ whole genome shotgun (WGS) entry which is preliminary data.</text>
</comment>
<dbReference type="PANTHER" id="PTHR43784">
    <property type="entry name" value="GDSL-LIKE LIPASE/ACYLHYDROLASE, PUTATIVE (AFU_ORTHOLOGUE AFUA_2G00820)-RELATED"/>
    <property type="match status" value="1"/>
</dbReference>
<reference evidence="2 3" key="1">
    <citation type="submission" date="2024-09" db="EMBL/GenBank/DDBJ databases">
        <authorList>
            <person name="Sun Q."/>
            <person name="Mori K."/>
        </authorList>
    </citation>
    <scope>NUCLEOTIDE SEQUENCE [LARGE SCALE GENOMIC DNA]</scope>
    <source>
        <strain evidence="2 3">TBRC 7907</strain>
    </source>
</reference>
<dbReference type="Pfam" id="PF13472">
    <property type="entry name" value="Lipase_GDSL_2"/>
    <property type="match status" value="1"/>
</dbReference>
<organism evidence="2 3">
    <name type="scientific">Allokutzneria oryzae</name>
    <dbReference type="NCBI Taxonomy" id="1378989"/>
    <lineage>
        <taxon>Bacteria</taxon>
        <taxon>Bacillati</taxon>
        <taxon>Actinomycetota</taxon>
        <taxon>Actinomycetes</taxon>
        <taxon>Pseudonocardiales</taxon>
        <taxon>Pseudonocardiaceae</taxon>
        <taxon>Allokutzneria</taxon>
    </lineage>
</organism>
<evidence type="ECO:0000259" key="1">
    <source>
        <dbReference type="Pfam" id="PF13472"/>
    </source>
</evidence>
<name>A0ABV6A893_9PSEU</name>
<feature type="domain" description="SGNH hydrolase-type esterase" evidence="1">
    <location>
        <begin position="7"/>
        <end position="180"/>
    </location>
</feature>
<dbReference type="EMBL" id="JBHLZU010000033">
    <property type="protein sequence ID" value="MFB9909303.1"/>
    <property type="molecule type" value="Genomic_DNA"/>
</dbReference>
<keyword evidence="3" id="KW-1185">Reference proteome</keyword>
<dbReference type="InterPro" id="IPR053140">
    <property type="entry name" value="GDSL_Rv0518-like"/>
</dbReference>
<protein>
    <submittedName>
        <fullName evidence="2">SGNH/GDSL hydrolase family protein</fullName>
        <ecNumber evidence="2">3.1.-.-</ecNumber>
    </submittedName>
</protein>
<dbReference type="Gene3D" id="3.40.50.1110">
    <property type="entry name" value="SGNH hydrolase"/>
    <property type="match status" value="1"/>
</dbReference>
<dbReference type="InterPro" id="IPR036514">
    <property type="entry name" value="SGNH_hydro_sf"/>
</dbReference>
<evidence type="ECO:0000313" key="3">
    <source>
        <dbReference type="Proteomes" id="UP001589693"/>
    </source>
</evidence>
<dbReference type="RefSeq" id="WP_377862089.1">
    <property type="nucleotide sequence ID" value="NZ_JBHLZU010000033.1"/>
</dbReference>
<keyword evidence="2" id="KW-0378">Hydrolase</keyword>
<dbReference type="GO" id="GO:0016787">
    <property type="term" value="F:hydrolase activity"/>
    <property type="evidence" value="ECO:0007669"/>
    <property type="project" value="UniProtKB-KW"/>
</dbReference>
<dbReference type="CDD" id="cd01832">
    <property type="entry name" value="SGNH_hydrolase_like_1"/>
    <property type="match status" value="1"/>
</dbReference>
<accession>A0ABV6A893</accession>
<evidence type="ECO:0000313" key="2">
    <source>
        <dbReference type="EMBL" id="MFB9909303.1"/>
    </source>
</evidence>
<proteinExistence type="predicted"/>
<dbReference type="EC" id="3.1.-.-" evidence="2"/>
<dbReference type="InterPro" id="IPR013830">
    <property type="entry name" value="SGNH_hydro"/>
</dbReference>
<gene>
    <name evidence="2" type="ORF">ACFFQA_35655</name>
</gene>
<dbReference type="PANTHER" id="PTHR43784:SF2">
    <property type="entry name" value="GDSL-LIKE LIPASE_ACYLHYDROLASE, PUTATIVE (AFU_ORTHOLOGUE AFUA_2G00820)-RELATED"/>
    <property type="match status" value="1"/>
</dbReference>
<sequence length="260" mass="28191">MVQRYVAIGDSTVEGLDDPDGRGGYRGWADRLAEKLAEVNPDLRYANLAIRGRVSAQVRAEQLEPALALKPDLVTLVAGLNDLLRPKYSLHQTMTNLQVMHTALISAGATVLTFTMPDLTPIAPVTKIVRGRLLTYNNALRVLCRRTGATLVEVDREPICADPRLWSDDRLHANSHGHARIAAALAEGLGLPGADGSWRDPLPPLEAQTWQNVVAAEIGWLRAHFVPWIGRHIKGVSSGDGVTPKRPTLEPFAAAVETSG</sequence>
<keyword evidence="2" id="KW-0449">Lipoprotein</keyword>
<dbReference type="Proteomes" id="UP001589693">
    <property type="component" value="Unassembled WGS sequence"/>
</dbReference>
<dbReference type="SUPFAM" id="SSF52266">
    <property type="entry name" value="SGNH hydrolase"/>
    <property type="match status" value="1"/>
</dbReference>